<name>A0A839DZB6_9PSEU</name>
<reference evidence="1 2" key="1">
    <citation type="submission" date="2020-07" db="EMBL/GenBank/DDBJ databases">
        <title>Sequencing the genomes of 1000 actinobacteria strains.</title>
        <authorList>
            <person name="Klenk H.-P."/>
        </authorList>
    </citation>
    <scope>NUCLEOTIDE SEQUENCE [LARGE SCALE GENOMIC DNA]</scope>
    <source>
        <strain evidence="1 2">DSM 45975</strain>
    </source>
</reference>
<evidence type="ECO:0000313" key="2">
    <source>
        <dbReference type="Proteomes" id="UP000569329"/>
    </source>
</evidence>
<evidence type="ECO:0000313" key="1">
    <source>
        <dbReference type="EMBL" id="MBA8826049.1"/>
    </source>
</evidence>
<organism evidence="1 2">
    <name type="scientific">Halosaccharopolyspora lacisalsi</name>
    <dbReference type="NCBI Taxonomy" id="1000566"/>
    <lineage>
        <taxon>Bacteria</taxon>
        <taxon>Bacillati</taxon>
        <taxon>Actinomycetota</taxon>
        <taxon>Actinomycetes</taxon>
        <taxon>Pseudonocardiales</taxon>
        <taxon>Pseudonocardiaceae</taxon>
        <taxon>Halosaccharopolyspora</taxon>
    </lineage>
</organism>
<dbReference type="Proteomes" id="UP000569329">
    <property type="component" value="Unassembled WGS sequence"/>
</dbReference>
<protein>
    <submittedName>
        <fullName evidence="1">Uncharacterized protein</fullName>
    </submittedName>
</protein>
<gene>
    <name evidence="1" type="ORF">FHX42_003415</name>
</gene>
<proteinExistence type="predicted"/>
<dbReference type="AlphaFoldDB" id="A0A839DZB6"/>
<sequence length="73" mass="7833">MSSGHEGLSSRGAARISRWPATASDLERFDTYLGLEQGASVIESCDALVLNGRRGSWLVREHPCMIKVGGQGT</sequence>
<accession>A0A839DZB6</accession>
<comment type="caution">
    <text evidence="1">The sequence shown here is derived from an EMBL/GenBank/DDBJ whole genome shotgun (WGS) entry which is preliminary data.</text>
</comment>
<keyword evidence="2" id="KW-1185">Reference proteome</keyword>
<dbReference type="EMBL" id="JACGWZ010000004">
    <property type="protein sequence ID" value="MBA8826049.1"/>
    <property type="molecule type" value="Genomic_DNA"/>
</dbReference>